<dbReference type="AlphaFoldDB" id="A0A8C4RKA6"/>
<feature type="compositionally biased region" description="Polar residues" evidence="8">
    <location>
        <begin position="146"/>
        <end position="160"/>
    </location>
</feature>
<keyword evidence="2" id="KW-0479">Metal-binding</keyword>
<evidence type="ECO:0000256" key="6">
    <source>
        <dbReference type="ARBA" id="ARBA00023242"/>
    </source>
</evidence>
<feature type="domain" description="C2H2-type" evidence="9">
    <location>
        <begin position="556"/>
        <end position="583"/>
    </location>
</feature>
<dbReference type="PROSITE" id="PS00028">
    <property type="entry name" value="ZINC_FINGER_C2H2_1"/>
    <property type="match status" value="7"/>
</dbReference>
<dbReference type="Pfam" id="PF13912">
    <property type="entry name" value="zf-C2H2_6"/>
    <property type="match status" value="1"/>
</dbReference>
<dbReference type="OrthoDB" id="40579at2759"/>
<dbReference type="SUPFAM" id="SSF57667">
    <property type="entry name" value="beta-beta-alpha zinc fingers"/>
    <property type="match status" value="4"/>
</dbReference>
<evidence type="ECO:0000259" key="9">
    <source>
        <dbReference type="PROSITE" id="PS50157"/>
    </source>
</evidence>
<evidence type="ECO:0000256" key="1">
    <source>
        <dbReference type="ARBA" id="ARBA00004123"/>
    </source>
</evidence>
<dbReference type="FunFam" id="3.30.160.60:FF:001297">
    <property type="entry name" value="Zinc finger and SCAN domain-containing protein 2"/>
    <property type="match status" value="1"/>
</dbReference>
<dbReference type="Proteomes" id="UP000694620">
    <property type="component" value="Chromosome 5"/>
</dbReference>
<evidence type="ECO:0000256" key="5">
    <source>
        <dbReference type="ARBA" id="ARBA00022833"/>
    </source>
</evidence>
<keyword evidence="5" id="KW-0862">Zinc</keyword>
<keyword evidence="11" id="KW-1185">Reference proteome</keyword>
<name>A0A8C4RKA6_ERPCA</name>
<dbReference type="FunFam" id="3.30.160.60:FF:000706">
    <property type="entry name" value="Zinc finger protein"/>
    <property type="match status" value="1"/>
</dbReference>
<evidence type="ECO:0000313" key="11">
    <source>
        <dbReference type="Proteomes" id="UP000694620"/>
    </source>
</evidence>
<comment type="subcellular location">
    <subcellularLocation>
        <location evidence="1">Nucleus</location>
    </subcellularLocation>
</comment>
<evidence type="ECO:0000313" key="10">
    <source>
        <dbReference type="Ensembl" id="ENSECRP00000003226.1"/>
    </source>
</evidence>
<feature type="domain" description="C2H2-type" evidence="9">
    <location>
        <begin position="472"/>
        <end position="499"/>
    </location>
</feature>
<feature type="domain" description="C2H2-type" evidence="9">
    <location>
        <begin position="528"/>
        <end position="555"/>
    </location>
</feature>
<dbReference type="GeneID" id="114651577"/>
<feature type="domain" description="C2H2-type" evidence="9">
    <location>
        <begin position="388"/>
        <end position="415"/>
    </location>
</feature>
<dbReference type="GO" id="GO:0005634">
    <property type="term" value="C:nucleus"/>
    <property type="evidence" value="ECO:0007669"/>
    <property type="project" value="UniProtKB-SubCell"/>
</dbReference>
<feature type="domain" description="C2H2-type" evidence="9">
    <location>
        <begin position="500"/>
        <end position="527"/>
    </location>
</feature>
<reference evidence="10" key="1">
    <citation type="submission" date="2021-06" db="EMBL/GenBank/DDBJ databases">
        <authorList>
            <consortium name="Wellcome Sanger Institute Data Sharing"/>
        </authorList>
    </citation>
    <scope>NUCLEOTIDE SEQUENCE [LARGE SCALE GENOMIC DNA]</scope>
</reference>
<dbReference type="Pfam" id="PF00096">
    <property type="entry name" value="zf-C2H2"/>
    <property type="match status" value="6"/>
</dbReference>
<dbReference type="GO" id="GO:0000978">
    <property type="term" value="F:RNA polymerase II cis-regulatory region sequence-specific DNA binding"/>
    <property type="evidence" value="ECO:0007669"/>
    <property type="project" value="TreeGrafter"/>
</dbReference>
<evidence type="ECO:0000256" key="8">
    <source>
        <dbReference type="SAM" id="MobiDB-lite"/>
    </source>
</evidence>
<feature type="compositionally biased region" description="Basic and acidic residues" evidence="8">
    <location>
        <begin position="190"/>
        <end position="205"/>
    </location>
</feature>
<keyword evidence="6" id="KW-0539">Nucleus</keyword>
<protein>
    <submittedName>
        <fullName evidence="10">Zinc finger protein 570-like</fullName>
    </submittedName>
</protein>
<sequence length="584" mass="66553">MDARETCRAMRERLAGNMERIMKATSRTILDKLGELRSEVIHLESDIWKTGDAFDDFAYLVADGAVQAAMQILMIEFEDFIKGKFVHFQTKITEYETIIERLRQCVETSRSSLGAKRRDVICADGIILRQSQPSEDSGGPGAVDGQSVTAGGSTRLTSGCKQEPDLSDSTEMKSNCSLVDLSTSSPRSYRNCEMKRSRRSRDQVHPETTFHAANGRTHFGLRRSDLGGVNVQSGADPGFKTEEEDSELVLRNTVQEDTPVDIDVVSDNDVEQKATSINKECVNVKEESSEVELSSRPKVAVDCIVKDTFPVSAVKERHQLLARQNCGPVEENSPFKIRKDCMQMGGVERLQQVHFLDMQHTSDDCSDTMGNVYLIRKHRRSHSIDEPYQCTECGKMFRWTGSLKIHQRIHTGEKPYKCAECGKTFNQAGHLRSHQKIHTRDKPFNCTECGKTFKWACSLKIHQRIHTGEKPYQCIECGKTFNQAGHLSSHQKIHTRDKPFNCSECGKTFKWACSLKMHQRIHTQEKPYQCTECGKAFNQNVNLKHHQRVHAGDKQYQCVECGDTFRMFQHLRYHQKIHMGEQRY</sequence>
<dbReference type="PROSITE" id="PS50157">
    <property type="entry name" value="ZINC_FINGER_C2H2_2"/>
    <property type="match status" value="7"/>
</dbReference>
<dbReference type="FunFam" id="3.30.160.60:FF:002343">
    <property type="entry name" value="Zinc finger protein 33A"/>
    <property type="match status" value="3"/>
</dbReference>
<feature type="region of interest" description="Disordered" evidence="8">
    <location>
        <begin position="221"/>
        <end position="245"/>
    </location>
</feature>
<dbReference type="FunFam" id="3.30.160.60:FF:000358">
    <property type="entry name" value="zinc finger protein 24"/>
    <property type="match status" value="2"/>
</dbReference>
<evidence type="ECO:0000256" key="7">
    <source>
        <dbReference type="PROSITE-ProRule" id="PRU00042"/>
    </source>
</evidence>
<feature type="domain" description="C2H2-type" evidence="9">
    <location>
        <begin position="416"/>
        <end position="443"/>
    </location>
</feature>
<dbReference type="RefSeq" id="XP_028657235.1">
    <property type="nucleotide sequence ID" value="XM_028801402.2"/>
</dbReference>
<dbReference type="GeneTree" id="ENSGT01140000282534"/>
<gene>
    <name evidence="10" type="primary">LOC114651577</name>
</gene>
<dbReference type="GO" id="GO:0008270">
    <property type="term" value="F:zinc ion binding"/>
    <property type="evidence" value="ECO:0007669"/>
    <property type="project" value="UniProtKB-KW"/>
</dbReference>
<feature type="compositionally biased region" description="Polar residues" evidence="8">
    <location>
        <begin position="167"/>
        <end position="188"/>
    </location>
</feature>
<dbReference type="Ensembl" id="ENSECRT00000003280.1">
    <property type="protein sequence ID" value="ENSECRP00000003226.1"/>
    <property type="gene ID" value="ENSECRG00000002210.1"/>
</dbReference>
<dbReference type="PANTHER" id="PTHR23226:SF416">
    <property type="entry name" value="FI01424P"/>
    <property type="match status" value="1"/>
</dbReference>
<evidence type="ECO:0000256" key="3">
    <source>
        <dbReference type="ARBA" id="ARBA00022737"/>
    </source>
</evidence>
<evidence type="ECO:0000256" key="2">
    <source>
        <dbReference type="ARBA" id="ARBA00022723"/>
    </source>
</evidence>
<proteinExistence type="predicted"/>
<reference evidence="10" key="2">
    <citation type="submission" date="2025-08" db="UniProtKB">
        <authorList>
            <consortium name="Ensembl"/>
        </authorList>
    </citation>
    <scope>IDENTIFICATION</scope>
</reference>
<dbReference type="InterPro" id="IPR013087">
    <property type="entry name" value="Znf_C2H2_type"/>
</dbReference>
<organism evidence="10 11">
    <name type="scientific">Erpetoichthys calabaricus</name>
    <name type="common">Rope fish</name>
    <name type="synonym">Calamoichthys calabaricus</name>
    <dbReference type="NCBI Taxonomy" id="27687"/>
    <lineage>
        <taxon>Eukaryota</taxon>
        <taxon>Metazoa</taxon>
        <taxon>Chordata</taxon>
        <taxon>Craniata</taxon>
        <taxon>Vertebrata</taxon>
        <taxon>Euteleostomi</taxon>
        <taxon>Actinopterygii</taxon>
        <taxon>Polypteriformes</taxon>
        <taxon>Polypteridae</taxon>
        <taxon>Erpetoichthys</taxon>
    </lineage>
</organism>
<feature type="region of interest" description="Disordered" evidence="8">
    <location>
        <begin position="131"/>
        <end position="207"/>
    </location>
</feature>
<dbReference type="GO" id="GO:0000981">
    <property type="term" value="F:DNA-binding transcription factor activity, RNA polymerase II-specific"/>
    <property type="evidence" value="ECO:0007669"/>
    <property type="project" value="TreeGrafter"/>
</dbReference>
<dbReference type="InterPro" id="IPR036236">
    <property type="entry name" value="Znf_C2H2_sf"/>
</dbReference>
<keyword evidence="4 7" id="KW-0863">Zinc-finger</keyword>
<accession>A0A8C4RKA6</accession>
<reference evidence="10" key="3">
    <citation type="submission" date="2025-09" db="UniProtKB">
        <authorList>
            <consortium name="Ensembl"/>
        </authorList>
    </citation>
    <scope>IDENTIFICATION</scope>
</reference>
<keyword evidence="3" id="KW-0677">Repeat</keyword>
<dbReference type="Gene3D" id="3.30.160.60">
    <property type="entry name" value="Classic Zinc Finger"/>
    <property type="match status" value="7"/>
</dbReference>
<evidence type="ECO:0000256" key="4">
    <source>
        <dbReference type="ARBA" id="ARBA00022771"/>
    </source>
</evidence>
<dbReference type="PANTHER" id="PTHR23226">
    <property type="entry name" value="ZINC FINGER AND SCAN DOMAIN-CONTAINING"/>
    <property type="match status" value="1"/>
</dbReference>
<feature type="domain" description="C2H2-type" evidence="9">
    <location>
        <begin position="444"/>
        <end position="471"/>
    </location>
</feature>
<dbReference type="SMART" id="SM00355">
    <property type="entry name" value="ZnF_C2H2"/>
    <property type="match status" value="7"/>
</dbReference>